<feature type="chain" id="PRO_5003263179" description="non-specific serine/threonine protein kinase" evidence="11">
    <location>
        <begin position="19"/>
        <end position="773"/>
    </location>
</feature>
<evidence type="ECO:0000313" key="14">
    <source>
        <dbReference type="Proteomes" id="UP000002729"/>
    </source>
</evidence>
<dbReference type="Pfam" id="PF00069">
    <property type="entry name" value="Pkinase"/>
    <property type="match status" value="1"/>
</dbReference>
<dbReference type="InterPro" id="IPR017441">
    <property type="entry name" value="Protein_kinase_ATP_BS"/>
</dbReference>
<evidence type="ECO:0000256" key="11">
    <source>
        <dbReference type="SAM" id="SignalP"/>
    </source>
</evidence>
<evidence type="ECO:0000313" key="13">
    <source>
        <dbReference type="EMBL" id="EGB02634.1"/>
    </source>
</evidence>
<feature type="non-terminal residue" evidence="13">
    <location>
        <position position="773"/>
    </location>
</feature>
<dbReference type="InterPro" id="IPR000719">
    <property type="entry name" value="Prot_kinase_dom"/>
</dbReference>
<dbReference type="EMBL" id="GL833396">
    <property type="protein sequence ID" value="EGB02634.1"/>
    <property type="molecule type" value="Genomic_DNA"/>
</dbReference>
<feature type="domain" description="Protein kinase" evidence="12">
    <location>
        <begin position="654"/>
        <end position="773"/>
    </location>
</feature>
<evidence type="ECO:0000256" key="6">
    <source>
        <dbReference type="ARBA" id="ARBA00022777"/>
    </source>
</evidence>
<dbReference type="InterPro" id="IPR011009">
    <property type="entry name" value="Kinase-like_dom_sf"/>
</dbReference>
<evidence type="ECO:0000256" key="10">
    <source>
        <dbReference type="PROSITE-ProRule" id="PRU10141"/>
    </source>
</evidence>
<dbReference type="RefSeq" id="XP_009042666.1">
    <property type="nucleotide sequence ID" value="XM_009044418.1"/>
</dbReference>
<dbReference type="InterPro" id="IPR050660">
    <property type="entry name" value="NEK_Ser/Thr_kinase"/>
</dbReference>
<dbReference type="GeneID" id="20226966"/>
<dbReference type="PANTHER" id="PTHR43671">
    <property type="entry name" value="SERINE/THREONINE-PROTEIN KINASE NEK"/>
    <property type="match status" value="1"/>
</dbReference>
<comment type="similarity">
    <text evidence="1">Belongs to the protein kinase superfamily. NEK Ser/Thr protein kinase family. NIMA subfamily.</text>
</comment>
<dbReference type="PANTHER" id="PTHR43671:SF98">
    <property type="entry name" value="SERINE_THREONINE-PROTEIN KINASE NEK11"/>
    <property type="match status" value="1"/>
</dbReference>
<proteinExistence type="inferred from homology"/>
<dbReference type="KEGG" id="aaf:AURANDRAFT_68702"/>
<keyword evidence="4" id="KW-0808">Transferase</keyword>
<dbReference type="OrthoDB" id="339325at2759"/>
<dbReference type="SUPFAM" id="SSF56112">
    <property type="entry name" value="Protein kinase-like (PK-like)"/>
    <property type="match status" value="1"/>
</dbReference>
<keyword evidence="3" id="KW-0723">Serine/threonine-protein kinase</keyword>
<name>F0YQH5_AURAN</name>
<dbReference type="Gene3D" id="1.10.510.10">
    <property type="entry name" value="Transferase(Phosphotransferase) domain 1"/>
    <property type="match status" value="1"/>
</dbReference>
<keyword evidence="11" id="KW-0732">Signal</keyword>
<evidence type="ECO:0000256" key="9">
    <source>
        <dbReference type="ARBA" id="ARBA00048679"/>
    </source>
</evidence>
<sequence>MAWSSCKMLALTLALAAGFRTQSLRAAPRRSSALSASKRVAVCGPSGGTVADGIAARLAAGGAEVVRVVDGEGRSGRVDAAVCCGDGSDDVALSKLLDACEPTPATVVVVGPGGGDGEEEAGGLRAVLGRVPGFDKGFSDPAAVATKALGGAARTACVVLHGPLFGGVALEGELQAFKSGLLKEPVLEDDFGRRGARVAVVRDGAKGEDQMFSSGTWLGLGDMAAATERGQMREAQGVAAKPLAATRRGAVADAVVAALASPELKPGLAKFEVRSAAGEKAPSADDWAALLAEVLQAGKSTKALASRLDARYDWAPEPLSSWLCGEWGPTALRSVDATLAIRGARPVAFVAPADPSSGQLGALRWETLTNAGVEADGRLEFALVAAGGGLDLVATRDRIDELTGEADLMDLLVDALGKYAATRAAPSAAAAAAAEAAEIAAANAVDEEPAPAPVAVASAAAENPYYEAPKEAEKTVTAPAKKRRSAASIIELTQGADESEGDAAGTRCGLADLVDDADAAFTAESEPGDRASMWDATTGRPTEAVAALRKRVAARLGALDGSCGARGGELRLRAALALVNSCLVGRSANFKVERTTSDDFADLLGPWFAPGVGAVLLLAVGGFLAAFDALVASPLLGPKRARVPCACRLCAGAVRVDEKIGEGGFGAVWRCATPAGVVLKLVRVRVDLERDIHGLQNVLDEARHLQALRHDHIVAYYDTFVHREDGSNGLFSLDLRGGAVADYACIAMEDCAGGSLLDHVASGVPFPLPAVVE</sequence>
<evidence type="ECO:0000256" key="2">
    <source>
        <dbReference type="ARBA" id="ARBA00012513"/>
    </source>
</evidence>
<dbReference type="GO" id="GO:0005524">
    <property type="term" value="F:ATP binding"/>
    <property type="evidence" value="ECO:0007669"/>
    <property type="project" value="UniProtKB-UniRule"/>
</dbReference>
<gene>
    <name evidence="13" type="ORF">AURANDRAFT_68702</name>
</gene>
<organism evidence="14">
    <name type="scientific">Aureococcus anophagefferens</name>
    <name type="common">Harmful bloom alga</name>
    <dbReference type="NCBI Taxonomy" id="44056"/>
    <lineage>
        <taxon>Eukaryota</taxon>
        <taxon>Sar</taxon>
        <taxon>Stramenopiles</taxon>
        <taxon>Ochrophyta</taxon>
        <taxon>Pelagophyceae</taxon>
        <taxon>Pelagomonadales</taxon>
        <taxon>Pelagomonadaceae</taxon>
        <taxon>Aureococcus</taxon>
    </lineage>
</organism>
<feature type="signal peptide" evidence="11">
    <location>
        <begin position="1"/>
        <end position="18"/>
    </location>
</feature>
<dbReference type="GO" id="GO:0004674">
    <property type="term" value="F:protein serine/threonine kinase activity"/>
    <property type="evidence" value="ECO:0007669"/>
    <property type="project" value="UniProtKB-KW"/>
</dbReference>
<keyword evidence="14" id="KW-1185">Reference proteome</keyword>
<keyword evidence="5 10" id="KW-0547">Nucleotide-binding</keyword>
<keyword evidence="7 10" id="KW-0067">ATP-binding</keyword>
<evidence type="ECO:0000256" key="1">
    <source>
        <dbReference type="ARBA" id="ARBA00010886"/>
    </source>
</evidence>
<dbReference type="Proteomes" id="UP000002729">
    <property type="component" value="Unassembled WGS sequence"/>
</dbReference>
<evidence type="ECO:0000256" key="8">
    <source>
        <dbReference type="ARBA" id="ARBA00047899"/>
    </source>
</evidence>
<comment type="catalytic activity">
    <reaction evidence="8">
        <text>L-threonyl-[protein] + ATP = O-phospho-L-threonyl-[protein] + ADP + H(+)</text>
        <dbReference type="Rhea" id="RHEA:46608"/>
        <dbReference type="Rhea" id="RHEA-COMP:11060"/>
        <dbReference type="Rhea" id="RHEA-COMP:11605"/>
        <dbReference type="ChEBI" id="CHEBI:15378"/>
        <dbReference type="ChEBI" id="CHEBI:30013"/>
        <dbReference type="ChEBI" id="CHEBI:30616"/>
        <dbReference type="ChEBI" id="CHEBI:61977"/>
        <dbReference type="ChEBI" id="CHEBI:456216"/>
        <dbReference type="EC" id="2.7.11.1"/>
    </reaction>
</comment>
<evidence type="ECO:0000259" key="12">
    <source>
        <dbReference type="PROSITE" id="PS50011"/>
    </source>
</evidence>
<dbReference type="PROSITE" id="PS50011">
    <property type="entry name" value="PROTEIN_KINASE_DOM"/>
    <property type="match status" value="1"/>
</dbReference>
<reference evidence="13 14" key="1">
    <citation type="journal article" date="2011" name="Proc. Natl. Acad. Sci. U.S.A.">
        <title>Niche of harmful alga Aureococcus anophagefferens revealed through ecogenomics.</title>
        <authorList>
            <person name="Gobler C.J."/>
            <person name="Berry D.L."/>
            <person name="Dyhrman S.T."/>
            <person name="Wilhelm S.W."/>
            <person name="Salamov A."/>
            <person name="Lobanov A.V."/>
            <person name="Zhang Y."/>
            <person name="Collier J.L."/>
            <person name="Wurch L.L."/>
            <person name="Kustka A.B."/>
            <person name="Dill B.D."/>
            <person name="Shah M."/>
            <person name="VerBerkmoes N.C."/>
            <person name="Kuo A."/>
            <person name="Terry A."/>
            <person name="Pangilinan J."/>
            <person name="Lindquist E.A."/>
            <person name="Lucas S."/>
            <person name="Paulsen I.T."/>
            <person name="Hattenrath-Lehmann T.K."/>
            <person name="Talmage S.C."/>
            <person name="Walker E.A."/>
            <person name="Koch F."/>
            <person name="Burson A.M."/>
            <person name="Marcoval M.A."/>
            <person name="Tang Y.Z."/>
            <person name="Lecleir G.R."/>
            <person name="Coyne K.J."/>
            <person name="Berg G.M."/>
            <person name="Bertrand E.M."/>
            <person name="Saito M.A."/>
            <person name="Gladyshev V.N."/>
            <person name="Grigoriev I.V."/>
        </authorList>
    </citation>
    <scope>NUCLEOTIDE SEQUENCE [LARGE SCALE GENOMIC DNA]</scope>
    <source>
        <strain evidence="14">CCMP 1984</strain>
    </source>
</reference>
<evidence type="ECO:0000256" key="5">
    <source>
        <dbReference type="ARBA" id="ARBA00022741"/>
    </source>
</evidence>
<dbReference type="PROSITE" id="PS00107">
    <property type="entry name" value="PROTEIN_KINASE_ATP"/>
    <property type="match status" value="1"/>
</dbReference>
<evidence type="ECO:0000256" key="3">
    <source>
        <dbReference type="ARBA" id="ARBA00022527"/>
    </source>
</evidence>
<evidence type="ECO:0000256" key="7">
    <source>
        <dbReference type="ARBA" id="ARBA00022840"/>
    </source>
</evidence>
<keyword evidence="6" id="KW-0418">Kinase</keyword>
<feature type="binding site" evidence="10">
    <location>
        <position position="680"/>
    </location>
    <ligand>
        <name>ATP</name>
        <dbReference type="ChEBI" id="CHEBI:30616"/>
    </ligand>
</feature>
<dbReference type="AlphaFoldDB" id="F0YQH5"/>
<protein>
    <recommendedName>
        <fullName evidence="2">non-specific serine/threonine protein kinase</fullName>
        <ecNumber evidence="2">2.7.11.1</ecNumber>
    </recommendedName>
</protein>
<dbReference type="InParanoid" id="F0YQH5"/>
<accession>F0YQH5</accession>
<comment type="catalytic activity">
    <reaction evidence="9">
        <text>L-seryl-[protein] + ATP = O-phospho-L-seryl-[protein] + ADP + H(+)</text>
        <dbReference type="Rhea" id="RHEA:17989"/>
        <dbReference type="Rhea" id="RHEA-COMP:9863"/>
        <dbReference type="Rhea" id="RHEA-COMP:11604"/>
        <dbReference type="ChEBI" id="CHEBI:15378"/>
        <dbReference type="ChEBI" id="CHEBI:29999"/>
        <dbReference type="ChEBI" id="CHEBI:30616"/>
        <dbReference type="ChEBI" id="CHEBI:83421"/>
        <dbReference type="ChEBI" id="CHEBI:456216"/>
        <dbReference type="EC" id="2.7.11.1"/>
    </reaction>
</comment>
<dbReference type="GO" id="GO:0005634">
    <property type="term" value="C:nucleus"/>
    <property type="evidence" value="ECO:0007669"/>
    <property type="project" value="TreeGrafter"/>
</dbReference>
<dbReference type="EC" id="2.7.11.1" evidence="2"/>
<evidence type="ECO:0000256" key="4">
    <source>
        <dbReference type="ARBA" id="ARBA00022679"/>
    </source>
</evidence>